<dbReference type="RefSeq" id="XP_024505930.1">
    <property type="nucleotide sequence ID" value="XM_024652344.1"/>
</dbReference>
<evidence type="ECO:0000313" key="1">
    <source>
        <dbReference type="EMBL" id="CEF66730.1"/>
    </source>
</evidence>
<dbReference type="AlphaFoldDB" id="A0A090LGZ0"/>
<dbReference type="GeneID" id="36379095"/>
<dbReference type="CTD" id="36379095"/>
<reference evidence="1 2" key="1">
    <citation type="submission" date="2014-09" db="EMBL/GenBank/DDBJ databases">
        <authorList>
            <person name="Martin A.A."/>
        </authorList>
    </citation>
    <scope>NUCLEOTIDE SEQUENCE</scope>
    <source>
        <strain evidence="2">ED321</strain>
        <strain evidence="1">ED321 Heterogonic</strain>
    </source>
</reference>
<dbReference type="WBParaSite" id="SRAE_2000139650.1">
    <property type="protein sequence ID" value="SRAE_2000139650.1"/>
    <property type="gene ID" value="WBGene00261601"/>
</dbReference>
<dbReference type="Proteomes" id="UP000035682">
    <property type="component" value="Unplaced"/>
</dbReference>
<evidence type="ECO:0000313" key="3">
    <source>
        <dbReference type="WBParaSite" id="SRAE_2000139650.1"/>
    </source>
</evidence>
<evidence type="ECO:0000313" key="4">
    <source>
        <dbReference type="WormBase" id="SRAE_2000139650"/>
    </source>
</evidence>
<sequence length="64" mass="7481">MIGLEKKLLRSVHKIVQDLKTNLYLQYSGKVYLVRLFENINYCAIHVKIHLIGQENGIRIPCEI</sequence>
<gene>
    <name evidence="1 3 4" type="ORF">SRAE_2000139650</name>
</gene>
<protein>
    <submittedName>
        <fullName evidence="1 3">Histone-fold domain-containing protein</fullName>
    </submittedName>
</protein>
<name>A0A090LGZ0_STRRB</name>
<reference evidence="3" key="2">
    <citation type="submission" date="2020-12" db="UniProtKB">
        <authorList>
            <consortium name="WormBaseParasite"/>
        </authorList>
    </citation>
    <scope>IDENTIFICATION</scope>
</reference>
<evidence type="ECO:0000313" key="2">
    <source>
        <dbReference type="Proteomes" id="UP000035682"/>
    </source>
</evidence>
<organism evidence="1">
    <name type="scientific">Strongyloides ratti</name>
    <name type="common">Parasitic roundworm</name>
    <dbReference type="NCBI Taxonomy" id="34506"/>
    <lineage>
        <taxon>Eukaryota</taxon>
        <taxon>Metazoa</taxon>
        <taxon>Ecdysozoa</taxon>
        <taxon>Nematoda</taxon>
        <taxon>Chromadorea</taxon>
        <taxon>Rhabditida</taxon>
        <taxon>Tylenchina</taxon>
        <taxon>Panagrolaimomorpha</taxon>
        <taxon>Strongyloidoidea</taxon>
        <taxon>Strongyloididae</taxon>
        <taxon>Strongyloides</taxon>
    </lineage>
</organism>
<keyword evidence="2" id="KW-1185">Reference proteome</keyword>
<proteinExistence type="predicted"/>
<dbReference type="WormBase" id="SRAE_2000139650">
    <property type="protein sequence ID" value="SRP04493"/>
    <property type="gene ID" value="WBGene00261601"/>
</dbReference>
<accession>A0A090LGZ0</accession>
<dbReference type="EMBL" id="LN609529">
    <property type="protein sequence ID" value="CEF66730.1"/>
    <property type="molecule type" value="Genomic_DNA"/>
</dbReference>